<dbReference type="RefSeq" id="WP_071454371.1">
    <property type="nucleotide sequence ID" value="NZ_CP017675.1"/>
</dbReference>
<name>A0A1J0AD61_9CYAN</name>
<dbReference type="OrthoDB" id="368044at2"/>
<gene>
    <name evidence="1" type="ORF">GlitD10_1524</name>
</gene>
<dbReference type="InterPro" id="IPR036412">
    <property type="entry name" value="HAD-like_sf"/>
</dbReference>
<dbReference type="EMBL" id="CP017675">
    <property type="protein sequence ID" value="APB33847.1"/>
    <property type="molecule type" value="Genomic_DNA"/>
</dbReference>
<evidence type="ECO:0000313" key="1">
    <source>
        <dbReference type="EMBL" id="APB33847.1"/>
    </source>
</evidence>
<dbReference type="STRING" id="1188229.GlitD10_1524"/>
<evidence type="ECO:0008006" key="3">
    <source>
        <dbReference type="Google" id="ProtNLM"/>
    </source>
</evidence>
<protein>
    <recommendedName>
        <fullName evidence="3">HAD family hydrolase</fullName>
    </recommendedName>
</protein>
<proteinExistence type="predicted"/>
<evidence type="ECO:0000313" key="2">
    <source>
        <dbReference type="Proteomes" id="UP000180235"/>
    </source>
</evidence>
<reference evidence="1 2" key="1">
    <citation type="submission" date="2016-10" db="EMBL/GenBank/DDBJ databases">
        <title>Description of Gloeomargarita lithophora gen. nov., sp. nov., a thylakoid-bearing basal-branching cyanobacterium with intracellular carbonates, and proposal for Gloeomargaritales ord. nov.</title>
        <authorList>
            <person name="Moreira D."/>
            <person name="Tavera R."/>
            <person name="Benzerara K."/>
            <person name="Skouri-Panet F."/>
            <person name="Couradeau E."/>
            <person name="Gerard E."/>
            <person name="Loussert C."/>
            <person name="Novelo E."/>
            <person name="Zivanovic Y."/>
            <person name="Lopez-Garcia P."/>
        </authorList>
    </citation>
    <scope>NUCLEOTIDE SEQUENCE [LARGE SCALE GENOMIC DNA]</scope>
    <source>
        <strain evidence="1 2">D10</strain>
    </source>
</reference>
<dbReference type="Proteomes" id="UP000180235">
    <property type="component" value="Chromosome"/>
</dbReference>
<organism evidence="1 2">
    <name type="scientific">Gloeomargarita lithophora Alchichica-D10</name>
    <dbReference type="NCBI Taxonomy" id="1188229"/>
    <lineage>
        <taxon>Bacteria</taxon>
        <taxon>Bacillati</taxon>
        <taxon>Cyanobacteriota</taxon>
        <taxon>Cyanophyceae</taxon>
        <taxon>Gloeomargaritales</taxon>
        <taxon>Gloeomargaritaceae</taxon>
        <taxon>Gloeomargarita</taxon>
    </lineage>
</organism>
<dbReference type="KEGG" id="glt:GlitD10_1524"/>
<keyword evidence="2" id="KW-1185">Reference proteome</keyword>
<sequence>MPNPPVLALDFDGVLCDGLNEYFTVSAQVYRELCPNIGCTSNLEPFRDWFYRLRPVITHGWEMPLLLHGLLGGEDIQEMETAWPQVRARLLATTGWTAQELGQQVDGRRDAWIERDEAEWLSLHEFYAGVVTQVQGWLAGAPFQPVIVTTKQERFVQALWSGVGVTWPEAWLYGKTLAQPKTEILRALQRQYGVMGFVEDRWEALTAVPKVAELQDIPLFLATWGYNTPQQAQLASPWGIQPLTLAEFCDPTYPWCRSND</sequence>
<dbReference type="SUPFAM" id="SSF56784">
    <property type="entry name" value="HAD-like"/>
    <property type="match status" value="1"/>
</dbReference>
<accession>A0A1J0AD61</accession>
<dbReference type="AlphaFoldDB" id="A0A1J0AD61"/>